<evidence type="ECO:0000256" key="4">
    <source>
        <dbReference type="RuleBase" id="RU003512"/>
    </source>
</evidence>
<dbReference type="Gene3D" id="3.40.50.1980">
    <property type="entry name" value="Nitrogenase molybdenum iron protein domain"/>
    <property type="match status" value="2"/>
</dbReference>
<keyword evidence="3 5" id="KW-0732">Signal</keyword>
<comment type="caution">
    <text evidence="6">The sequence shown here is derived from an EMBL/GenBank/DDBJ whole genome shotgun (WGS) entry which is preliminary data.</text>
</comment>
<protein>
    <submittedName>
        <fullName evidence="6">Zinc ABC transporter substrate-binding protein</fullName>
    </submittedName>
</protein>
<dbReference type="PRINTS" id="PR00690">
    <property type="entry name" value="ADHESNFAMILY"/>
</dbReference>
<gene>
    <name evidence="6" type="ORF">ENS31_13680</name>
</gene>
<dbReference type="GO" id="GO:0030001">
    <property type="term" value="P:metal ion transport"/>
    <property type="evidence" value="ECO:0007669"/>
    <property type="project" value="InterPro"/>
</dbReference>
<keyword evidence="2 4" id="KW-0813">Transport</keyword>
<dbReference type="InterPro" id="IPR006127">
    <property type="entry name" value="ZnuA-like"/>
</dbReference>
<dbReference type="Pfam" id="PF01297">
    <property type="entry name" value="ZnuA"/>
    <property type="match status" value="1"/>
</dbReference>
<dbReference type="AlphaFoldDB" id="A0A7V2ZM72"/>
<evidence type="ECO:0000256" key="3">
    <source>
        <dbReference type="ARBA" id="ARBA00022729"/>
    </source>
</evidence>
<proteinExistence type="inferred from homology"/>
<dbReference type="GO" id="GO:0046872">
    <property type="term" value="F:metal ion binding"/>
    <property type="evidence" value="ECO:0007669"/>
    <property type="project" value="InterPro"/>
</dbReference>
<dbReference type="EMBL" id="DSUJ01000011">
    <property type="protein sequence ID" value="HFI92563.1"/>
    <property type="molecule type" value="Genomic_DNA"/>
</dbReference>
<evidence type="ECO:0000313" key="6">
    <source>
        <dbReference type="EMBL" id="HFI92563.1"/>
    </source>
</evidence>
<dbReference type="PANTHER" id="PTHR42953">
    <property type="entry name" value="HIGH-AFFINITY ZINC UPTAKE SYSTEM PROTEIN ZNUA-RELATED"/>
    <property type="match status" value="1"/>
</dbReference>
<dbReference type="GO" id="GO:0007155">
    <property type="term" value="P:cell adhesion"/>
    <property type="evidence" value="ECO:0007669"/>
    <property type="project" value="InterPro"/>
</dbReference>
<sequence length="299" mass="34142">MNTIKITFLILSALLLTNCSHQSSDKNNIVVTIYPFKAILQEIVGNEIQVDVLLPGSADPHTYEMSPSDYKKIQDAKVFFYGAETLDGWAAEIDFKNKIELLKLIPEDFLLRVEMNDEHSPESNEESHHHYGVDPHFWTDPLTVNSMLESLTQKLAEFYPDKKESFKRNAEAFSLKLIELDKKVKKQIEPVIHNKVFSAHPFYNYFFKRYGIEEVGSLEISPGQQITPKFLKNISEEINRKNVKAIFINKQHISKAAKVLAESVGIKTIELDPIGGTKASETYEQIILSNLTTIVQELR</sequence>
<evidence type="ECO:0000256" key="2">
    <source>
        <dbReference type="ARBA" id="ARBA00022448"/>
    </source>
</evidence>
<dbReference type="InterPro" id="IPR050492">
    <property type="entry name" value="Bact_metal-bind_prot9"/>
</dbReference>
<evidence type="ECO:0000256" key="1">
    <source>
        <dbReference type="ARBA" id="ARBA00011028"/>
    </source>
</evidence>
<dbReference type="InterPro" id="IPR006128">
    <property type="entry name" value="Lipoprotein_PsaA-like"/>
</dbReference>
<name>A0A7V2ZM72_9BACT</name>
<organism evidence="6">
    <name type="scientific">Ignavibacterium album</name>
    <dbReference type="NCBI Taxonomy" id="591197"/>
    <lineage>
        <taxon>Bacteria</taxon>
        <taxon>Pseudomonadati</taxon>
        <taxon>Ignavibacteriota</taxon>
        <taxon>Ignavibacteria</taxon>
        <taxon>Ignavibacteriales</taxon>
        <taxon>Ignavibacteriaceae</taxon>
        <taxon>Ignavibacterium</taxon>
    </lineage>
</organism>
<feature type="chain" id="PRO_5031376913" evidence="5">
    <location>
        <begin position="24"/>
        <end position="299"/>
    </location>
</feature>
<feature type="signal peptide" evidence="5">
    <location>
        <begin position="1"/>
        <end position="23"/>
    </location>
</feature>
<dbReference type="SUPFAM" id="SSF53807">
    <property type="entry name" value="Helical backbone' metal receptor"/>
    <property type="match status" value="1"/>
</dbReference>
<accession>A0A7V2ZM72</accession>
<comment type="similarity">
    <text evidence="1 4">Belongs to the bacterial solute-binding protein 9 family.</text>
</comment>
<evidence type="ECO:0000256" key="5">
    <source>
        <dbReference type="SAM" id="SignalP"/>
    </source>
</evidence>
<reference evidence="6" key="1">
    <citation type="journal article" date="2020" name="mSystems">
        <title>Genome- and Community-Level Interaction Insights into Carbon Utilization and Element Cycling Functions of Hydrothermarchaeota in Hydrothermal Sediment.</title>
        <authorList>
            <person name="Zhou Z."/>
            <person name="Liu Y."/>
            <person name="Xu W."/>
            <person name="Pan J."/>
            <person name="Luo Z.H."/>
            <person name="Li M."/>
        </authorList>
    </citation>
    <scope>NUCLEOTIDE SEQUENCE [LARGE SCALE GENOMIC DNA]</scope>
    <source>
        <strain evidence="6">SpSt-479</strain>
    </source>
</reference>
<dbReference type="PANTHER" id="PTHR42953:SF3">
    <property type="entry name" value="HIGH-AFFINITY ZINC UPTAKE SYSTEM PROTEIN ZNUA"/>
    <property type="match status" value="1"/>
</dbReference>